<dbReference type="RefSeq" id="WP_004919266.1">
    <property type="nucleotide sequence ID" value="NZ_CP031845.1"/>
</dbReference>
<sequence length="97" mass="10759">MIVEMKLKVLSVGVLFLGIQSIVAQEAKKDSIREIEEVVVLGYTKVKKENYAGTATTVDMKSVESKNVSSISQALVGEACGSSCCYQLWSTWYYAYY</sequence>
<dbReference type="EMBL" id="JAQZHK010000004">
    <property type="protein sequence ID" value="MDY3512838.1"/>
    <property type="molecule type" value="Genomic_DNA"/>
</dbReference>
<dbReference type="GeneID" id="93717142"/>
<proteinExistence type="predicted"/>
<gene>
    <name evidence="1" type="ORF">PG303_06390</name>
</gene>
<organism evidence="1 2">
    <name type="scientific">Riemerella anatipestifer</name>
    <name type="common">Moraxella anatipestifer</name>
    <dbReference type="NCBI Taxonomy" id="34085"/>
    <lineage>
        <taxon>Bacteria</taxon>
        <taxon>Pseudomonadati</taxon>
        <taxon>Bacteroidota</taxon>
        <taxon>Flavobacteriia</taxon>
        <taxon>Flavobacteriales</taxon>
        <taxon>Weeksellaceae</taxon>
        <taxon>Riemerella</taxon>
    </lineage>
</organism>
<comment type="caution">
    <text evidence="1">The sequence shown here is derived from an EMBL/GenBank/DDBJ whole genome shotgun (WGS) entry which is preliminary data.</text>
</comment>
<reference evidence="1" key="1">
    <citation type="submission" date="2023-01" db="EMBL/GenBank/DDBJ databases">
        <title>Genome-based studies on antimicrobial resistance profiles of Riemerella anatipestifer in China, 1994 to 2021.</title>
        <authorList>
            <person name="Yang Z."/>
            <person name="Zhu D."/>
        </authorList>
    </citation>
    <scope>NUCLEOTIDE SEQUENCE</scope>
    <source>
        <strain evidence="1">RCAD1218</strain>
    </source>
</reference>
<evidence type="ECO:0008006" key="3">
    <source>
        <dbReference type="Google" id="ProtNLM"/>
    </source>
</evidence>
<dbReference type="AlphaFoldDB" id="A0AAP6HFU0"/>
<accession>A0AAP6HFU0</accession>
<dbReference type="Proteomes" id="UP001284033">
    <property type="component" value="Unassembled WGS sequence"/>
</dbReference>
<name>A0AAP6HFU0_RIEAN</name>
<evidence type="ECO:0000313" key="2">
    <source>
        <dbReference type="Proteomes" id="UP001284033"/>
    </source>
</evidence>
<evidence type="ECO:0000313" key="1">
    <source>
        <dbReference type="EMBL" id="MDY3512838.1"/>
    </source>
</evidence>
<protein>
    <recommendedName>
        <fullName evidence="3">TonB-dependent receptor plug domain-containing protein</fullName>
    </recommendedName>
</protein>